<dbReference type="Pfam" id="PF03358">
    <property type="entry name" value="FMN_red"/>
    <property type="match status" value="1"/>
</dbReference>
<dbReference type="RefSeq" id="XP_018990271.1">
    <property type="nucleotide sequence ID" value="XM_019141464.1"/>
</dbReference>
<dbReference type="EMBL" id="AWGJ01000011">
    <property type="protein sequence ID" value="ODN74490.1"/>
    <property type="molecule type" value="Genomic_DNA"/>
</dbReference>
<proteinExistence type="predicted"/>
<feature type="domain" description="NADPH-dependent FMN reductase-like" evidence="1">
    <location>
        <begin position="13"/>
        <end position="163"/>
    </location>
</feature>
<accession>A0A1E3HDR4</accession>
<gene>
    <name evidence="2" type="ORF">L202_06873</name>
</gene>
<keyword evidence="3" id="KW-1185">Reference proteome</keyword>
<dbReference type="InterPro" id="IPR029039">
    <property type="entry name" value="Flavoprotein-like_sf"/>
</dbReference>
<organism evidence="2 3">
    <name type="scientific">Cryptococcus amylolentus CBS 6039</name>
    <dbReference type="NCBI Taxonomy" id="1295533"/>
    <lineage>
        <taxon>Eukaryota</taxon>
        <taxon>Fungi</taxon>
        <taxon>Dikarya</taxon>
        <taxon>Basidiomycota</taxon>
        <taxon>Agaricomycotina</taxon>
        <taxon>Tremellomycetes</taxon>
        <taxon>Tremellales</taxon>
        <taxon>Cryptococcaceae</taxon>
        <taxon>Cryptococcus</taxon>
    </lineage>
</organism>
<dbReference type="AlphaFoldDB" id="A0A1E3HDR4"/>
<dbReference type="InterPro" id="IPR005025">
    <property type="entry name" value="FMN_Rdtase-like_dom"/>
</dbReference>
<dbReference type="SUPFAM" id="SSF52218">
    <property type="entry name" value="Flavoproteins"/>
    <property type="match status" value="1"/>
</dbReference>
<evidence type="ECO:0000313" key="2">
    <source>
        <dbReference type="EMBL" id="ODN74490.1"/>
    </source>
</evidence>
<evidence type="ECO:0000313" key="3">
    <source>
        <dbReference type="Proteomes" id="UP000094065"/>
    </source>
</evidence>
<sequence length="222" mass="24395">MVYRPPTSPAPYRIGILLGSNRHLSNTQGFSVYLTNLIAAHFPFLHPEVIHLENSPGHPLPYVLSDEPPARHSRESLPGAYDNERVRQWSTTVLAWDGLIILSPQYNSSYPAPLKNALDHLYHEWSNLPCAIMSLGGGGGGRLRRDLKVMCGGSFDMKVVEEGVEVAIPGDLIVGKKRIEGDEEFLKRYDEGAIAAVEALVGVIRRRKGVEEGDVIAAQMSA</sequence>
<dbReference type="GO" id="GO:0016491">
    <property type="term" value="F:oxidoreductase activity"/>
    <property type="evidence" value="ECO:0007669"/>
    <property type="project" value="InterPro"/>
</dbReference>
<dbReference type="PANTHER" id="PTHR30543">
    <property type="entry name" value="CHROMATE REDUCTASE"/>
    <property type="match status" value="1"/>
</dbReference>
<dbReference type="GeneID" id="30158182"/>
<dbReference type="STRING" id="1295533.A0A1E3HDR4"/>
<dbReference type="Gene3D" id="3.40.50.360">
    <property type="match status" value="1"/>
</dbReference>
<dbReference type="OrthoDB" id="68575at2759"/>
<dbReference type="Proteomes" id="UP000094065">
    <property type="component" value="Unassembled WGS sequence"/>
</dbReference>
<dbReference type="InterPro" id="IPR050712">
    <property type="entry name" value="NAD(P)H-dep_reductase"/>
</dbReference>
<protein>
    <recommendedName>
        <fullName evidence="1">NADPH-dependent FMN reductase-like domain-containing protein</fullName>
    </recommendedName>
</protein>
<dbReference type="GO" id="GO:0005829">
    <property type="term" value="C:cytosol"/>
    <property type="evidence" value="ECO:0007669"/>
    <property type="project" value="TreeGrafter"/>
</dbReference>
<name>A0A1E3HDR4_9TREE</name>
<dbReference type="PANTHER" id="PTHR30543:SF21">
    <property type="entry name" value="NAD(P)H-DEPENDENT FMN REDUCTASE LOT6"/>
    <property type="match status" value="1"/>
</dbReference>
<comment type="caution">
    <text evidence="2">The sequence shown here is derived from an EMBL/GenBank/DDBJ whole genome shotgun (WGS) entry which is preliminary data.</text>
</comment>
<evidence type="ECO:0000259" key="1">
    <source>
        <dbReference type="Pfam" id="PF03358"/>
    </source>
</evidence>
<dbReference type="GO" id="GO:0010181">
    <property type="term" value="F:FMN binding"/>
    <property type="evidence" value="ECO:0007669"/>
    <property type="project" value="TreeGrafter"/>
</dbReference>
<reference evidence="2 3" key="1">
    <citation type="submission" date="2016-06" db="EMBL/GenBank/DDBJ databases">
        <title>Evolution of pathogenesis and genome organization in the Tremellales.</title>
        <authorList>
            <person name="Cuomo C."/>
            <person name="Litvintseva A."/>
            <person name="Heitman J."/>
            <person name="Chen Y."/>
            <person name="Sun S."/>
            <person name="Springer D."/>
            <person name="Dromer F."/>
            <person name="Young S."/>
            <person name="Zeng Q."/>
            <person name="Chapman S."/>
            <person name="Gujja S."/>
            <person name="Saif S."/>
            <person name="Birren B."/>
        </authorList>
    </citation>
    <scope>NUCLEOTIDE SEQUENCE [LARGE SCALE GENOMIC DNA]</scope>
    <source>
        <strain evidence="2 3">CBS 6039</strain>
    </source>
</reference>